<dbReference type="SMART" id="SM00448">
    <property type="entry name" value="REC"/>
    <property type="match status" value="1"/>
</dbReference>
<dbReference type="EMBL" id="SDHX01000002">
    <property type="protein sequence ID" value="RXK53728.1"/>
    <property type="molecule type" value="Genomic_DNA"/>
</dbReference>
<evidence type="ECO:0000313" key="8">
    <source>
        <dbReference type="EMBL" id="RXK53728.1"/>
    </source>
</evidence>
<protein>
    <submittedName>
        <fullName evidence="8">Response regulator</fullName>
    </submittedName>
</protein>
<organism evidence="8 9">
    <name type="scientific">Oleiharenicola lentus</name>
    <dbReference type="NCBI Taxonomy" id="2508720"/>
    <lineage>
        <taxon>Bacteria</taxon>
        <taxon>Pseudomonadati</taxon>
        <taxon>Verrucomicrobiota</taxon>
        <taxon>Opitutia</taxon>
        <taxon>Opitutales</taxon>
        <taxon>Opitutaceae</taxon>
        <taxon>Oleiharenicola</taxon>
    </lineage>
</organism>
<dbReference type="Gene3D" id="3.40.50.2300">
    <property type="match status" value="1"/>
</dbReference>
<keyword evidence="4" id="KW-0238">DNA-binding</keyword>
<keyword evidence="5" id="KW-0804">Transcription</keyword>
<dbReference type="GO" id="GO:0032993">
    <property type="term" value="C:protein-DNA complex"/>
    <property type="evidence" value="ECO:0007669"/>
    <property type="project" value="TreeGrafter"/>
</dbReference>
<evidence type="ECO:0000256" key="1">
    <source>
        <dbReference type="ARBA" id="ARBA00022553"/>
    </source>
</evidence>
<evidence type="ECO:0000256" key="3">
    <source>
        <dbReference type="ARBA" id="ARBA00023015"/>
    </source>
</evidence>
<comment type="caution">
    <text evidence="8">The sequence shown here is derived from an EMBL/GenBank/DDBJ whole genome shotgun (WGS) entry which is preliminary data.</text>
</comment>
<dbReference type="InterPro" id="IPR039420">
    <property type="entry name" value="WalR-like"/>
</dbReference>
<dbReference type="CDD" id="cd17546">
    <property type="entry name" value="REC_hyHK_CKI1_RcsC-like"/>
    <property type="match status" value="1"/>
</dbReference>
<evidence type="ECO:0000256" key="4">
    <source>
        <dbReference type="ARBA" id="ARBA00023125"/>
    </source>
</evidence>
<evidence type="ECO:0000256" key="5">
    <source>
        <dbReference type="ARBA" id="ARBA00023163"/>
    </source>
</evidence>
<keyword evidence="2" id="KW-0902">Two-component regulatory system</keyword>
<dbReference type="GO" id="GO:0000976">
    <property type="term" value="F:transcription cis-regulatory region binding"/>
    <property type="evidence" value="ECO:0007669"/>
    <property type="project" value="TreeGrafter"/>
</dbReference>
<feature type="domain" description="Response regulatory" evidence="7">
    <location>
        <begin position="2"/>
        <end position="118"/>
    </location>
</feature>
<dbReference type="PANTHER" id="PTHR48111">
    <property type="entry name" value="REGULATOR OF RPOS"/>
    <property type="match status" value="1"/>
</dbReference>
<keyword evidence="3" id="KW-0805">Transcription regulation</keyword>
<gene>
    <name evidence="8" type="ORF">ESB00_18760</name>
</gene>
<feature type="modified residue" description="4-aspartylphosphate" evidence="6">
    <location>
        <position position="51"/>
    </location>
</feature>
<dbReference type="GO" id="GO:0006355">
    <property type="term" value="P:regulation of DNA-templated transcription"/>
    <property type="evidence" value="ECO:0007669"/>
    <property type="project" value="TreeGrafter"/>
</dbReference>
<evidence type="ECO:0000256" key="6">
    <source>
        <dbReference type="PROSITE-ProRule" id="PRU00169"/>
    </source>
</evidence>
<dbReference type="GO" id="GO:0000156">
    <property type="term" value="F:phosphorelay response regulator activity"/>
    <property type="evidence" value="ECO:0007669"/>
    <property type="project" value="TreeGrafter"/>
</dbReference>
<dbReference type="Proteomes" id="UP000290218">
    <property type="component" value="Unassembled WGS sequence"/>
</dbReference>
<evidence type="ECO:0000259" key="7">
    <source>
        <dbReference type="PROSITE" id="PS50110"/>
    </source>
</evidence>
<dbReference type="RefSeq" id="WP_129049703.1">
    <property type="nucleotide sequence ID" value="NZ_SDHX01000002.1"/>
</dbReference>
<dbReference type="GO" id="GO:0005829">
    <property type="term" value="C:cytosol"/>
    <property type="evidence" value="ECO:0007669"/>
    <property type="project" value="TreeGrafter"/>
</dbReference>
<name>A0A4Q1C5M0_9BACT</name>
<accession>A0A4Q1C5M0</accession>
<dbReference type="OrthoDB" id="9790791at2"/>
<evidence type="ECO:0000313" key="9">
    <source>
        <dbReference type="Proteomes" id="UP000290218"/>
    </source>
</evidence>
<dbReference type="PROSITE" id="PS50110">
    <property type="entry name" value="RESPONSE_REGULATORY"/>
    <property type="match status" value="1"/>
</dbReference>
<dbReference type="Pfam" id="PF00072">
    <property type="entry name" value="Response_reg"/>
    <property type="match status" value="1"/>
</dbReference>
<keyword evidence="9" id="KW-1185">Reference proteome</keyword>
<dbReference type="InterPro" id="IPR011006">
    <property type="entry name" value="CheY-like_superfamily"/>
</dbReference>
<keyword evidence="1 6" id="KW-0597">Phosphoprotein</keyword>
<dbReference type="AlphaFoldDB" id="A0A4Q1C5M0"/>
<evidence type="ECO:0000256" key="2">
    <source>
        <dbReference type="ARBA" id="ARBA00023012"/>
    </source>
</evidence>
<dbReference type="SUPFAM" id="SSF52172">
    <property type="entry name" value="CheY-like"/>
    <property type="match status" value="1"/>
</dbReference>
<dbReference type="PANTHER" id="PTHR48111:SF1">
    <property type="entry name" value="TWO-COMPONENT RESPONSE REGULATOR ORR33"/>
    <property type="match status" value="1"/>
</dbReference>
<dbReference type="InterPro" id="IPR001789">
    <property type="entry name" value="Sig_transdc_resp-reg_receiver"/>
</dbReference>
<sequence>MKILVVEDDPIAGAVLEASLKSLGQEVTMAADGRAAWQRFLESPHRLVISDWMMPELDGLELCRRVREQGGDYTYFILLSNSANRSENLDRAMEAGVDDFLAKPVTTAELRARLRVAERILNYATQVRQLQQIIPICGYCRKMRDDHNYWSQVEEYIGKQTGSEFSHGVCPDCYDRVLVPQMQKLGVEPPPYPQVTRVQK</sequence>
<reference evidence="8 9" key="1">
    <citation type="submission" date="2019-01" db="EMBL/GenBank/DDBJ databases">
        <title>Lacunisphaera sp. strain TWA-58.</title>
        <authorList>
            <person name="Chen W.-M."/>
        </authorList>
    </citation>
    <scope>NUCLEOTIDE SEQUENCE [LARGE SCALE GENOMIC DNA]</scope>
    <source>
        <strain evidence="8 9">TWA-58</strain>
    </source>
</reference>
<proteinExistence type="predicted"/>